<keyword evidence="3" id="KW-0732">Signal</keyword>
<evidence type="ECO:0000313" key="8">
    <source>
        <dbReference type="EMBL" id="PXV66346.1"/>
    </source>
</evidence>
<evidence type="ECO:0000256" key="1">
    <source>
        <dbReference type="ARBA" id="ARBA00004442"/>
    </source>
</evidence>
<dbReference type="Proteomes" id="UP000247973">
    <property type="component" value="Unassembled WGS sequence"/>
</dbReference>
<accession>A0A2V3PY60</accession>
<gene>
    <name evidence="8" type="ORF">CLV62_10597</name>
</gene>
<sequence>MQRNRILRINVLLYIFLILFLPSCIKDGDPEDCLDTHLLQVKAVGVSDAVLYVFDENQLFLDTIVVHAPALSTRADIEMNAIVKLNYPNHSKITVVGWGNSLGEEQNIPLPHVGSSLNDARVALKTSTGINSMRYARSPADLFQGYLEIDLTGKNRQTITHVINLTRKISSAYIVTKGLQEWVGTNDTDFSYVVKSTYDSMDFKAELTGTKVNYQPNTLFEANGNFIAPIFNTFHSADEYITIEIYKGTTLVYNARTDSDGNPFKLEAGKLLQVLIILKGTGAGINVSFTISQWGVVNIDQEL</sequence>
<keyword evidence="7" id="KW-0449">Lipoprotein</keyword>
<evidence type="ECO:0000256" key="4">
    <source>
        <dbReference type="ARBA" id="ARBA00023136"/>
    </source>
</evidence>
<dbReference type="OrthoDB" id="1013972at2"/>
<dbReference type="Gene3D" id="2.60.40.2100">
    <property type="match status" value="1"/>
</dbReference>
<keyword evidence="6" id="KW-0998">Cell outer membrane</keyword>
<keyword evidence="4" id="KW-0472">Membrane</keyword>
<evidence type="ECO:0000313" key="9">
    <source>
        <dbReference type="Proteomes" id="UP000247973"/>
    </source>
</evidence>
<evidence type="ECO:0000256" key="2">
    <source>
        <dbReference type="ARBA" id="ARBA00007248"/>
    </source>
</evidence>
<comment type="subcellular location">
    <subcellularLocation>
        <location evidence="1">Cell outer membrane</location>
    </subcellularLocation>
</comment>
<dbReference type="GO" id="GO:0009279">
    <property type="term" value="C:cell outer membrane"/>
    <property type="evidence" value="ECO:0007669"/>
    <property type="project" value="UniProtKB-SubCell"/>
</dbReference>
<evidence type="ECO:0000256" key="5">
    <source>
        <dbReference type="ARBA" id="ARBA00023139"/>
    </source>
</evidence>
<reference evidence="8 9" key="1">
    <citation type="submission" date="2018-03" db="EMBL/GenBank/DDBJ databases">
        <title>Genomic Encyclopedia of Archaeal and Bacterial Type Strains, Phase II (KMG-II): from individual species to whole genera.</title>
        <authorList>
            <person name="Goeker M."/>
        </authorList>
    </citation>
    <scope>NUCLEOTIDE SEQUENCE [LARGE SCALE GENOMIC DNA]</scope>
    <source>
        <strain evidence="8 9">DSM 100214</strain>
    </source>
</reference>
<dbReference type="Pfam" id="PF08842">
    <property type="entry name" value="Mfa2"/>
    <property type="match status" value="1"/>
</dbReference>
<dbReference type="InterPro" id="IPR014941">
    <property type="entry name" value="FimB/Mfa2/Mfa3"/>
</dbReference>
<name>A0A2V3PY60_9BACT</name>
<evidence type="ECO:0000256" key="7">
    <source>
        <dbReference type="ARBA" id="ARBA00023288"/>
    </source>
</evidence>
<organism evidence="8 9">
    <name type="scientific">Dysgonomonas alginatilytica</name>
    <dbReference type="NCBI Taxonomy" id="1605892"/>
    <lineage>
        <taxon>Bacteria</taxon>
        <taxon>Pseudomonadati</taxon>
        <taxon>Bacteroidota</taxon>
        <taxon>Bacteroidia</taxon>
        <taxon>Bacteroidales</taxon>
        <taxon>Dysgonomonadaceae</taxon>
        <taxon>Dysgonomonas</taxon>
    </lineage>
</organism>
<comment type="similarity">
    <text evidence="2">Belongs to the bacteroidetes fimbrillin superfamily. FimB/Mfa2 family.</text>
</comment>
<dbReference type="AlphaFoldDB" id="A0A2V3PY60"/>
<comment type="caution">
    <text evidence="8">The sequence shown here is derived from an EMBL/GenBank/DDBJ whole genome shotgun (WGS) entry which is preliminary data.</text>
</comment>
<evidence type="ECO:0000256" key="3">
    <source>
        <dbReference type="ARBA" id="ARBA00022729"/>
    </source>
</evidence>
<keyword evidence="5" id="KW-0564">Palmitate</keyword>
<dbReference type="RefSeq" id="WP_110310003.1">
    <property type="nucleotide sequence ID" value="NZ_QICL01000005.1"/>
</dbReference>
<proteinExistence type="inferred from homology"/>
<dbReference type="EMBL" id="QICL01000005">
    <property type="protein sequence ID" value="PXV66346.1"/>
    <property type="molecule type" value="Genomic_DNA"/>
</dbReference>
<evidence type="ECO:0000256" key="6">
    <source>
        <dbReference type="ARBA" id="ARBA00023237"/>
    </source>
</evidence>
<protein>
    <submittedName>
        <fullName evidence="8">Fimbrillin-A associated anchor protein Mfa1/Mfa2</fullName>
    </submittedName>
</protein>
<keyword evidence="9" id="KW-1185">Reference proteome</keyword>